<dbReference type="GO" id="GO:0008270">
    <property type="term" value="F:zinc ion binding"/>
    <property type="evidence" value="ECO:0007669"/>
    <property type="project" value="InterPro"/>
</dbReference>
<feature type="region of interest" description="Disordered" evidence="1">
    <location>
        <begin position="404"/>
        <end position="485"/>
    </location>
</feature>
<dbReference type="InterPro" id="IPR002711">
    <property type="entry name" value="HNH"/>
</dbReference>
<proteinExistence type="predicted"/>
<name>A0A6N9H6U1_9MICO</name>
<evidence type="ECO:0000313" key="4">
    <source>
        <dbReference type="Proteomes" id="UP000469215"/>
    </source>
</evidence>
<dbReference type="AlphaFoldDB" id="A0A6N9H6U1"/>
<protein>
    <recommendedName>
        <fullName evidence="2">HNH nuclease domain-containing protein</fullName>
    </recommendedName>
</protein>
<feature type="compositionally biased region" description="Gly residues" evidence="1">
    <location>
        <begin position="728"/>
        <end position="751"/>
    </location>
</feature>
<comment type="caution">
    <text evidence="3">The sequence shown here is derived from an EMBL/GenBank/DDBJ whole genome shotgun (WGS) entry which is preliminary data.</text>
</comment>
<dbReference type="GO" id="GO:0004519">
    <property type="term" value="F:endonuclease activity"/>
    <property type="evidence" value="ECO:0007669"/>
    <property type="project" value="InterPro"/>
</dbReference>
<evidence type="ECO:0000256" key="1">
    <source>
        <dbReference type="SAM" id="MobiDB-lite"/>
    </source>
</evidence>
<feature type="domain" description="HNH nuclease" evidence="2">
    <location>
        <begin position="577"/>
        <end position="634"/>
    </location>
</feature>
<dbReference type="Gene3D" id="1.10.30.50">
    <property type="match status" value="1"/>
</dbReference>
<dbReference type="Proteomes" id="UP000469215">
    <property type="component" value="Unassembled WGS sequence"/>
</dbReference>
<evidence type="ECO:0000313" key="3">
    <source>
        <dbReference type="EMBL" id="MYM19625.1"/>
    </source>
</evidence>
<dbReference type="Pfam" id="PF01844">
    <property type="entry name" value="HNH"/>
    <property type="match status" value="1"/>
</dbReference>
<dbReference type="RefSeq" id="WP_160953054.1">
    <property type="nucleotide sequence ID" value="NZ_WWEQ01000020.1"/>
</dbReference>
<feature type="region of interest" description="Disordered" evidence="1">
    <location>
        <begin position="710"/>
        <end position="765"/>
    </location>
</feature>
<dbReference type="GO" id="GO:0003676">
    <property type="term" value="F:nucleic acid binding"/>
    <property type="evidence" value="ECO:0007669"/>
    <property type="project" value="InterPro"/>
</dbReference>
<dbReference type="InterPro" id="IPR003615">
    <property type="entry name" value="HNH_nuc"/>
</dbReference>
<dbReference type="CDD" id="cd00085">
    <property type="entry name" value="HNHc"/>
    <property type="match status" value="1"/>
</dbReference>
<feature type="region of interest" description="Disordered" evidence="1">
    <location>
        <begin position="275"/>
        <end position="371"/>
    </location>
</feature>
<feature type="compositionally biased region" description="Basic and acidic residues" evidence="1">
    <location>
        <begin position="343"/>
        <end position="354"/>
    </location>
</feature>
<organism evidence="3 4">
    <name type="scientific">Brevibacterium rongguiense</name>
    <dbReference type="NCBI Taxonomy" id="2695267"/>
    <lineage>
        <taxon>Bacteria</taxon>
        <taxon>Bacillati</taxon>
        <taxon>Actinomycetota</taxon>
        <taxon>Actinomycetes</taxon>
        <taxon>Micrococcales</taxon>
        <taxon>Brevibacteriaceae</taxon>
        <taxon>Brevibacterium</taxon>
    </lineage>
</organism>
<accession>A0A6N9H6U1</accession>
<dbReference type="EMBL" id="WWEQ01000020">
    <property type="protein sequence ID" value="MYM19625.1"/>
    <property type="molecule type" value="Genomic_DNA"/>
</dbReference>
<keyword evidence="4" id="KW-1185">Reference proteome</keyword>
<gene>
    <name evidence="3" type="ORF">GSY69_06480</name>
</gene>
<sequence length="765" mass="79796">MTVEPRRLFDLPGLGAPVSPVPDDIAWADAIPVDAELIPVTRITRLLTLHAPGRVPGQLYDGGKLRLGMTVGAVLDISEYSAHRLIAQALTALLGLPRLVAQVRCGLIDFRKLALAADLVGDFPLLRLRRIDQQLAALRPSMRLADFRRHLVRLVAAAQDPTELAELARSRRRVEYRPQADGTAVLSLIGPSAELDALHRRLYAVARAVRRSELGAFGQQVPPGVRVIDERSLDQLCFDMLSSYLPQVSVQAVLPIEAGASAGAAASRGFRPAAAADDARAHRTASHLQRESGASGRLQCVPGTGNGDTARGHPAPGTGAAQAVHPPSEVDGHGAGPAGSRVPDSHTQDAHEQGVRTQSGSPRVPGPIDCPHDGSCPHRACGPGIAEGAGRGADEGGTCNRCSAMSRENRPGVPWQGRSVPTVRARDQLDRPDRSDRPGRPDRSDRPNGTGVPDEAGGPFGADEPDGPGWPGGSNGSVGLDGSTVDGEAGQLVTLTLTCPTNTQWLRAQARVALTVPALTALGLSELPGELADGAPVPADAVRRIPGGLDSVVRILTDPVDGHVLDAAARTYAIPAPMRTAIEAKWQHCTAPGCSRRAGSCELDHRVPFDHENPGSGGRTDFENLHPLCKRHHQMKTDDRLVPTRTAEGMLAWSLNGGISAVTEVPGNPVSAQHASEFTALLTALAEPSGTVGEGADGRVGAECERDAAAGHDVRLGSTGQLRSGGRPRSGGHLGGGSDRGASGRPGGSGHPGSAETPHVEPPPF</sequence>
<reference evidence="3 4" key="1">
    <citation type="submission" date="2020-01" db="EMBL/GenBank/DDBJ databases">
        <authorList>
            <person name="Deng T."/>
        </authorList>
    </citation>
    <scope>NUCLEOTIDE SEQUENCE [LARGE SCALE GENOMIC DNA]</scope>
    <source>
        <strain evidence="3 4">5221</strain>
    </source>
</reference>
<evidence type="ECO:0000259" key="2">
    <source>
        <dbReference type="SMART" id="SM00507"/>
    </source>
</evidence>
<feature type="compositionally biased region" description="Basic and acidic residues" evidence="1">
    <location>
        <begin position="424"/>
        <end position="446"/>
    </location>
</feature>
<dbReference type="SMART" id="SM00507">
    <property type="entry name" value="HNHc"/>
    <property type="match status" value="1"/>
</dbReference>